<proteinExistence type="predicted"/>
<evidence type="ECO:0008006" key="5">
    <source>
        <dbReference type="Google" id="ProtNLM"/>
    </source>
</evidence>
<feature type="signal peptide" evidence="1">
    <location>
        <begin position="1"/>
        <end position="24"/>
    </location>
</feature>
<organism evidence="2 4">
    <name type="scientific">Acer saccharum</name>
    <name type="common">Sugar maple</name>
    <dbReference type="NCBI Taxonomy" id="4024"/>
    <lineage>
        <taxon>Eukaryota</taxon>
        <taxon>Viridiplantae</taxon>
        <taxon>Streptophyta</taxon>
        <taxon>Embryophyta</taxon>
        <taxon>Tracheophyta</taxon>
        <taxon>Spermatophyta</taxon>
        <taxon>Magnoliopsida</taxon>
        <taxon>eudicotyledons</taxon>
        <taxon>Gunneridae</taxon>
        <taxon>Pentapetalae</taxon>
        <taxon>rosids</taxon>
        <taxon>malvids</taxon>
        <taxon>Sapindales</taxon>
        <taxon>Sapindaceae</taxon>
        <taxon>Hippocastanoideae</taxon>
        <taxon>Acereae</taxon>
        <taxon>Acer</taxon>
    </lineage>
</organism>
<dbReference type="EMBL" id="JAUESC010000002">
    <property type="protein sequence ID" value="KAK0604087.1"/>
    <property type="molecule type" value="Genomic_DNA"/>
</dbReference>
<evidence type="ECO:0000313" key="2">
    <source>
        <dbReference type="EMBL" id="KAK0604087.1"/>
    </source>
</evidence>
<dbReference type="EMBL" id="JAUESC010000002">
    <property type="protein sequence ID" value="KAK0605959.1"/>
    <property type="molecule type" value="Genomic_DNA"/>
</dbReference>
<protein>
    <recommendedName>
        <fullName evidence="5">Pollen Ole e 1 allergen and extensin family protein</fullName>
    </recommendedName>
</protein>
<accession>A0AA39T1W3</accession>
<dbReference type="Proteomes" id="UP001168877">
    <property type="component" value="Unassembled WGS sequence"/>
</dbReference>
<gene>
    <name evidence="2" type="ORF">LWI29_011842</name>
    <name evidence="3" type="ORF">LWI29_032604</name>
</gene>
<evidence type="ECO:0000313" key="3">
    <source>
        <dbReference type="EMBL" id="KAK0605959.1"/>
    </source>
</evidence>
<dbReference type="Pfam" id="PF01190">
    <property type="entry name" value="Pollen_Ole_e_1"/>
    <property type="match status" value="1"/>
</dbReference>
<evidence type="ECO:0000256" key="1">
    <source>
        <dbReference type="SAM" id="SignalP"/>
    </source>
</evidence>
<evidence type="ECO:0000313" key="4">
    <source>
        <dbReference type="Proteomes" id="UP001168877"/>
    </source>
</evidence>
<reference evidence="2" key="1">
    <citation type="journal article" date="2022" name="Plant J.">
        <title>Strategies of tolerance reflected in two North American maple genomes.</title>
        <authorList>
            <person name="McEvoy S.L."/>
            <person name="Sezen U.U."/>
            <person name="Trouern-Trend A."/>
            <person name="McMahon S.M."/>
            <person name="Schaberg P.G."/>
            <person name="Yang J."/>
            <person name="Wegrzyn J.L."/>
            <person name="Swenson N.G."/>
        </authorList>
    </citation>
    <scope>NUCLEOTIDE SEQUENCE</scope>
    <source>
        <strain evidence="2">NS2018</strain>
    </source>
</reference>
<dbReference type="AlphaFoldDB" id="A0AA39T1W3"/>
<comment type="caution">
    <text evidence="2">The sequence shown here is derived from an EMBL/GenBank/DDBJ whole genome shotgun (WGS) entry which is preliminary data.</text>
</comment>
<sequence length="182" mass="19407">MAVTPMITALLFALALSTFKLSTSQVVKGKISCLDCVTDNDLSGIKVLVKCDHVKKLAMATTKSSGSFEVKLPSDTTKSSPTQHHSCHAKLFGAPVKLYASNKNIMSKIVKDNKSANSYKISTPLGFSISCPSTLMKNGKCGAIDNAVGSSKTVDLPLPTEWGLAPSSYYLDFPFIPFIGIP</sequence>
<keyword evidence="4" id="KW-1185">Reference proteome</keyword>
<feature type="chain" id="PRO_5041589126" description="Pollen Ole e 1 allergen and extensin family protein" evidence="1">
    <location>
        <begin position="25"/>
        <end position="182"/>
    </location>
</feature>
<name>A0AA39T1W3_ACESA</name>
<keyword evidence="1" id="KW-0732">Signal</keyword>
<reference evidence="2" key="2">
    <citation type="submission" date="2023-06" db="EMBL/GenBank/DDBJ databases">
        <authorList>
            <person name="Swenson N.G."/>
            <person name="Wegrzyn J.L."/>
            <person name="Mcevoy S.L."/>
        </authorList>
    </citation>
    <scope>NUCLEOTIDE SEQUENCE</scope>
    <source>
        <strain evidence="2">NS2018</strain>
        <tissue evidence="2">Leaf</tissue>
    </source>
</reference>